<dbReference type="AlphaFoldDB" id="Q8DJL9"/>
<evidence type="ECO:0000256" key="1">
    <source>
        <dbReference type="SAM" id="Phobius"/>
    </source>
</evidence>
<reference evidence="2 3" key="1">
    <citation type="journal article" date="2002" name="DNA Res.">
        <title>Complete genome structure of the thermophilic cyanobacterium Thermosynechococcus elongatus BP-1.</title>
        <authorList>
            <person name="Nakamura Y."/>
            <person name="Kaneko T."/>
            <person name="Sato S."/>
            <person name="Ikeuchi M."/>
            <person name="Katoh H."/>
            <person name="Sasamoto S."/>
            <person name="Watanabe A."/>
            <person name="Iriguchi M."/>
            <person name="Kawashima K."/>
            <person name="Kimura T."/>
            <person name="Kishida Y."/>
            <person name="Kiyokawa C."/>
            <person name="Kohara M."/>
            <person name="Matsumoto M."/>
            <person name="Matsuno A."/>
            <person name="Nakazaki N."/>
            <person name="Shimpo S."/>
            <person name="Sugimoto M."/>
            <person name="Takeuchi C."/>
            <person name="Yamada M."/>
            <person name="Tabata S."/>
        </authorList>
    </citation>
    <scope>NUCLEOTIDE SEQUENCE [LARGE SCALE GENOMIC DNA]</scope>
    <source>
        <strain evidence="3">IAM M-273 / NIES-2133 / BP-1</strain>
    </source>
</reference>
<dbReference type="STRING" id="197221.gene:10747799"/>
<feature type="transmembrane region" description="Helical" evidence="1">
    <location>
        <begin position="316"/>
        <end position="335"/>
    </location>
</feature>
<dbReference type="InterPro" id="IPR049458">
    <property type="entry name" value="EpsG-like"/>
</dbReference>
<organism evidence="2 3">
    <name type="scientific">Thermosynechococcus vestitus (strain NIES-2133 / IAM M-273 / BP-1)</name>
    <dbReference type="NCBI Taxonomy" id="197221"/>
    <lineage>
        <taxon>Bacteria</taxon>
        <taxon>Bacillati</taxon>
        <taxon>Cyanobacteriota</taxon>
        <taxon>Cyanophyceae</taxon>
        <taxon>Acaryochloridales</taxon>
        <taxon>Thermosynechococcaceae</taxon>
        <taxon>Thermosynechococcus</taxon>
    </lineage>
</organism>
<dbReference type="RefSeq" id="WP_011057045.1">
    <property type="nucleotide sequence ID" value="NC_004113.1"/>
</dbReference>
<dbReference type="eggNOG" id="ENOG5030VTK">
    <property type="taxonomic scope" value="Bacteria"/>
</dbReference>
<proteinExistence type="predicted"/>
<feature type="transmembrane region" description="Helical" evidence="1">
    <location>
        <begin position="232"/>
        <end position="250"/>
    </location>
</feature>
<feature type="transmembrane region" description="Helical" evidence="1">
    <location>
        <begin position="191"/>
        <end position="212"/>
    </location>
</feature>
<evidence type="ECO:0000313" key="3">
    <source>
        <dbReference type="Proteomes" id="UP000000440"/>
    </source>
</evidence>
<keyword evidence="3" id="KW-1185">Reference proteome</keyword>
<name>Q8DJL9_THEVB</name>
<accession>Q8DJL9</accession>
<gene>
    <name evidence="2" type="ordered locus">tll1203</name>
</gene>
<feature type="transmembrane region" description="Helical" evidence="1">
    <location>
        <begin position="289"/>
        <end position="309"/>
    </location>
</feature>
<evidence type="ECO:0000313" key="2">
    <source>
        <dbReference type="EMBL" id="BAC08755.1"/>
    </source>
</evidence>
<dbReference type="Proteomes" id="UP000000440">
    <property type="component" value="Chromosome"/>
</dbReference>
<feature type="transmembrane region" description="Helical" evidence="1">
    <location>
        <begin position="113"/>
        <end position="133"/>
    </location>
</feature>
<dbReference type="KEGG" id="tel:tll1203"/>
<sequence length="353" mass="40489">MLPYFIVFALTAIPVIVQVPRWYGFFLFFTYVLFIGLRFEVGADWESYIYILEAAKSQSWFALEGITVNDFGYHLINKLAGTLNQGIYFVNSVVALIFTSGLFYFCRHLKNSYAGLVVAFPYLTTVVAMGYTRQSGAIGFEMIALIYLAQGKFITFLSYLFLAILLHKTAIFILLIPLVSQLISAIQHRKLLNSIVLLFLLILFIFGSVLIINSTSRFLTAYIEGQMESSGTLIRLLMNFLPAFIFLMEHYTARNLFKLSSIVYLSISWLAILSPLLLLTGSTTAADRLALYLIPIQVYVLGQFPYLFISKSWKLFIKWLILIIAYSFVVLWVWLNFADHAFAWLPYRMYPFV</sequence>
<keyword evidence="1" id="KW-0812">Transmembrane</keyword>
<dbReference type="Pfam" id="PF14897">
    <property type="entry name" value="EpsG"/>
    <property type="match status" value="1"/>
</dbReference>
<keyword evidence="1" id="KW-1133">Transmembrane helix</keyword>
<feature type="transmembrane region" description="Helical" evidence="1">
    <location>
        <begin position="153"/>
        <end position="179"/>
    </location>
</feature>
<dbReference type="EnsemblBacteria" id="BAC08755">
    <property type="protein sequence ID" value="BAC08755"/>
    <property type="gene ID" value="BAC08755"/>
</dbReference>
<feature type="transmembrane region" description="Helical" evidence="1">
    <location>
        <begin position="262"/>
        <end position="283"/>
    </location>
</feature>
<feature type="transmembrane region" description="Helical" evidence="1">
    <location>
        <begin position="87"/>
        <end position="106"/>
    </location>
</feature>
<keyword evidence="1" id="KW-0472">Membrane</keyword>
<protein>
    <submittedName>
        <fullName evidence="2">Tll1203 protein</fullName>
    </submittedName>
</protein>
<dbReference type="EMBL" id="BA000039">
    <property type="protein sequence ID" value="BAC08755.1"/>
    <property type="molecule type" value="Genomic_DNA"/>
</dbReference>